<dbReference type="PANTHER" id="PTHR31973">
    <property type="entry name" value="POLYPROTEIN, PUTATIVE-RELATED"/>
    <property type="match status" value="1"/>
</dbReference>
<dbReference type="Pfam" id="PF03108">
    <property type="entry name" value="DBD_Tnp_Mut"/>
    <property type="match status" value="1"/>
</dbReference>
<feature type="domain" description="MULE transposase" evidence="3">
    <location>
        <begin position="492"/>
        <end position="585"/>
    </location>
</feature>
<dbReference type="Pfam" id="PF10551">
    <property type="entry name" value="MULE"/>
    <property type="match status" value="1"/>
</dbReference>
<organism evidence="4">
    <name type="scientific">Arabidopsis thaliana</name>
    <name type="common">Mouse-ear cress</name>
    <dbReference type="NCBI Taxonomy" id="3702"/>
    <lineage>
        <taxon>Eukaryota</taxon>
        <taxon>Viridiplantae</taxon>
        <taxon>Streptophyta</taxon>
        <taxon>Embryophyta</taxon>
        <taxon>Tracheophyta</taxon>
        <taxon>Spermatophyta</taxon>
        <taxon>Magnoliopsida</taxon>
        <taxon>eudicotyledons</taxon>
        <taxon>Gunneridae</taxon>
        <taxon>Pentapetalae</taxon>
        <taxon>rosids</taxon>
        <taxon>malvids</taxon>
        <taxon>Brassicales</taxon>
        <taxon>Brassicaceae</taxon>
        <taxon>Camelineae</taxon>
        <taxon>Arabidopsis</taxon>
    </lineage>
</organism>
<feature type="region of interest" description="Disordered" evidence="1">
    <location>
        <begin position="796"/>
        <end position="819"/>
    </location>
</feature>
<dbReference type="EMBL" id="AB024038">
    <property type="protein sequence ID" value="BAB02449.1"/>
    <property type="molecule type" value="Genomic_DNA"/>
</dbReference>
<accession>Q9LTL3</accession>
<evidence type="ECO:0000256" key="1">
    <source>
        <dbReference type="SAM" id="MobiDB-lite"/>
    </source>
</evidence>
<reference key="2">
    <citation type="journal article" date="2000" name="Nature">
        <title>Sequence and analysis of chromosome 3 of the plant Arabidopsis thaliana.</title>
        <authorList>
            <consortium name="European Union Chromosome 3 Arabidopsis Sequencing Consortium"/>
            <consortium name="Institute for Genomic Research"/>
            <consortium name="Kazusa DNA Research Institute"/>
            <person name="Salanoubat M."/>
            <person name="Lemcke K."/>
            <person name="Rieger M."/>
            <person name="Ansorge W."/>
            <person name="Unseld M."/>
            <person name="Fartmann B."/>
            <person name="Valle G."/>
            <person name="Blocker H."/>
            <person name="Perez-Alonso M."/>
            <person name="Obermaier B."/>
            <person name="Delseny M."/>
            <person name="Boutry M."/>
            <person name="Grivell L.A."/>
            <person name="Mache R."/>
            <person name="Puigdomenech P."/>
            <person name="De Simone V."/>
            <person name="Choisne N."/>
            <person name="Artiguenave F."/>
            <person name="Robert C."/>
            <person name="Brottier P."/>
            <person name="Wincker P."/>
            <person name="Cattolico L."/>
            <person name="Weissenbach J."/>
            <person name="Saurin W."/>
            <person name="Quetier F."/>
            <person name="Schafer M."/>
            <person name="Muller-Auer S."/>
            <person name="Gabel C."/>
            <person name="Fuchs M."/>
            <person name="Benes V."/>
            <person name="Wurmbach E."/>
            <person name="Drzonek H."/>
            <person name="Erfle H."/>
            <person name="Jordan N."/>
            <person name="Bangert S."/>
            <person name="Wiedelmann R."/>
            <person name="Kranz H."/>
            <person name="Voss H."/>
            <person name="Holland R."/>
            <person name="Brandt P."/>
            <person name="Nyakatura G."/>
            <person name="Vezzi A."/>
            <person name="D'Angelo M."/>
            <person name="Pallavicini A."/>
            <person name="Toppo S."/>
            <person name="Simionati B."/>
            <person name="Conrad A."/>
            <person name="Hornischer K."/>
            <person name="Kauer G."/>
            <person name="Lohnert T.H."/>
            <person name="Nordsiek G."/>
            <person name="Reichelt J."/>
            <person name="Scharfe M."/>
            <person name="Schon O."/>
            <person name="Bargues M."/>
            <person name="Terol J."/>
            <person name="Climent J."/>
            <person name="Navarro P."/>
            <person name="Collado C."/>
            <person name="Perez-Perez A."/>
            <person name="Ottenwalder B."/>
            <person name="Duchemin D."/>
            <person name="Cooke R."/>
            <person name="Laudie M."/>
            <person name="Berger-Llauro C."/>
            <person name="Purnelle B."/>
            <person name="Masuy D."/>
            <person name="de Haan M."/>
            <person name="Maarse A.C."/>
            <person name="Alcaraz J.P."/>
            <person name="Cottet A."/>
            <person name="Casacuberta E."/>
            <person name="Monfort A."/>
            <person name="Argiriou A."/>
            <person name="flores M."/>
            <person name="Liguori R."/>
            <person name="Vitale D."/>
            <person name="Mannhaupt G."/>
            <person name="Haase D."/>
            <person name="Schoof H."/>
            <person name="Rudd S."/>
            <person name="Zaccaria P."/>
            <person name="Mewes H.W."/>
            <person name="Mayer K.F."/>
            <person name="Kaul S."/>
            <person name="Town C.D."/>
            <person name="Koo H.L."/>
            <person name="Tallon L.J."/>
            <person name="Jenkins J."/>
            <person name="Rooney T."/>
            <person name="Rizzo M."/>
            <person name="Walts A."/>
            <person name="Utterback T."/>
            <person name="Fujii C.Y."/>
            <person name="Shea T.P."/>
            <person name="Creasy T.H."/>
            <person name="Haas B."/>
            <person name="Maiti R."/>
            <person name="Wu D."/>
            <person name="Peterson J."/>
            <person name="Van Aken S."/>
            <person name="Pai G."/>
            <person name="Militscher J."/>
            <person name="Sellers P."/>
            <person name="Gill J.E."/>
            <person name="Feldblyum T.V."/>
            <person name="Preuss D."/>
            <person name="Lin X."/>
            <person name="Nierman W.C."/>
            <person name="Salzberg S.L."/>
            <person name="White O."/>
            <person name="Venter J.C."/>
            <person name="Fraser C.M."/>
            <person name="Kaneko T."/>
            <person name="Nakamura Y."/>
            <person name="Sato S."/>
            <person name="Kato T."/>
            <person name="Asamizu E."/>
            <person name="Sasamoto S."/>
            <person name="Kimura T."/>
            <person name="Idesawa K."/>
            <person name="Kawashima K."/>
            <person name="Kishida Y."/>
            <person name="Kiyokawa C."/>
            <person name="Kohara M."/>
            <person name="Matsumoto M."/>
            <person name="Matsuno A."/>
            <person name="Muraki A."/>
            <person name="Nakayama S."/>
            <person name="Nakazaki N."/>
            <person name="Shinpo S."/>
            <person name="Takeuchi C."/>
            <person name="Wada T."/>
            <person name="Watanabe A."/>
            <person name="Yamada M."/>
            <person name="Yasuda M."/>
            <person name="Tabata S."/>
        </authorList>
    </citation>
    <scope>NUCLEOTIDE SEQUENCE [LARGE SCALE GENOMIC DNA]</scope>
    <source>
        <strain>cv. Columbia</strain>
    </source>
</reference>
<feature type="compositionally biased region" description="Basic residues" evidence="1">
    <location>
        <begin position="798"/>
        <end position="808"/>
    </location>
</feature>
<feature type="domain" description="Transposase MuDR plant" evidence="2">
    <location>
        <begin position="342"/>
        <end position="407"/>
    </location>
</feature>
<dbReference type="PANTHER" id="PTHR31973:SF187">
    <property type="entry name" value="MUTATOR TRANSPOSASE MUDRA PROTEIN"/>
    <property type="match status" value="1"/>
</dbReference>
<sequence length="819" mass="92530">MVIITEITEDRYVRTVNGTWAIGADGTWIFIANHNNAVRRLSIREGEKLSSVRELVREAYGQKYMGCQLHMTYQWPDWMDMEATFGGRTKPVTIAIDETMGVFLAMRFELEDLSLFVSKLTVDGVPVDDGMSQTSSYGLAAKGKSPLYCNEERSPNYESAIWRKLIDDEAVLRWMRSTGTDGANIGGSSSNAHAPPMGTTVEPALTLETTQSMDTASEKADEKGDSNLVEADLLANLGLPSINLATDNYVSDSGSEGYNDENEYDGAETLKECKFFGPSATIMTEPLDVHLDLQVPLQQALEDMCINFASFNRDAAPTLDEQGDEGRVGMELAIRDVVYEGDELFVGRVFKNKQDCNVKLAVHALNRRFHFRCDRSCKKLMTLTCISESCPWRVYIFKLEDTDNYQIRSATLEHTCTVEERCNYHREQQRGIIRLEFLIGRHGNQEKLLWRVRKAQSVTGLHSCLAKGQPRFKYLFLAFAASIQGFACMKRVIVIDGAHLKGKYGGCLLTASAQDANFQVYPLAFGVVDSENDDAWEWFFRVLSTAFPDGKNLTFVSDRHSSIYTGLRRVYPKARHGACIVHLQRNIATSYKKKHLLFHVSRAARAYRICEFHTYFNEVIKLDPACARYLESVGFCHWTRAYFLGERYNVMTSNVAESLNAVLKEARELPIISLLEFIRTTLISWFAMRREAARSETSTLPPKMREVVHQNFEKSVRFVVHRIDRAFDLLHLPCPHAIAAAVAEGVPIQGLMAPEYSVESWRMSYQETIKPVPNVGDVFALPEPIASLHLFLPATRKPPGRPKKKRIISRGEFTDHNAN</sequence>
<dbReference type="AlphaFoldDB" id="Q9LTL3"/>
<protein>
    <submittedName>
        <fullName evidence="4">Mutator-like transposase</fullName>
    </submittedName>
</protein>
<evidence type="ECO:0000259" key="2">
    <source>
        <dbReference type="Pfam" id="PF03108"/>
    </source>
</evidence>
<dbReference type="InterPro" id="IPR004332">
    <property type="entry name" value="Transposase_MuDR"/>
</dbReference>
<proteinExistence type="predicted"/>
<dbReference type="InterPro" id="IPR018289">
    <property type="entry name" value="MULE_transposase_dom"/>
</dbReference>
<evidence type="ECO:0000259" key="3">
    <source>
        <dbReference type="Pfam" id="PF10551"/>
    </source>
</evidence>
<evidence type="ECO:0000313" key="4">
    <source>
        <dbReference type="EMBL" id="BAB02449.1"/>
    </source>
</evidence>
<name>Q9LTL3_ARATH</name>
<reference evidence="4" key="1">
    <citation type="journal article" date="2000" name="DNA Res.">
        <title>Structural analysis of Arabidopsis thaliana chromosome 3. I. Sequence features of the regions of 4,504,864 bp covered by sixty P1 and TAC clones.</title>
        <authorList>
            <person name="Sato S."/>
            <person name="Nakamura Y."/>
            <person name="Kaneko T."/>
            <person name="Katoh T."/>
            <person name="Asamizu E."/>
            <person name="Tabata S."/>
        </authorList>
    </citation>
    <scope>NUCLEOTIDE SEQUENCE [LARGE SCALE GENOMIC DNA]</scope>
</reference>